<dbReference type="EMBL" id="BARS01026312">
    <property type="protein sequence ID" value="GAG00087.1"/>
    <property type="molecule type" value="Genomic_DNA"/>
</dbReference>
<comment type="subcellular location">
    <subcellularLocation>
        <location evidence="1">Cell membrane</location>
        <topology evidence="1">Multi-pass membrane protein</topology>
    </subcellularLocation>
</comment>
<keyword evidence="9 12" id="KW-0472">Membrane</keyword>
<feature type="transmembrane region" description="Helical" evidence="12">
    <location>
        <begin position="89"/>
        <end position="114"/>
    </location>
</feature>
<feature type="transmembrane region" description="Helical" evidence="12">
    <location>
        <begin position="156"/>
        <end position="177"/>
    </location>
</feature>
<comment type="catalytic activity">
    <reaction evidence="11">
        <text>di-trans,octa-cis-undecaprenyl diphosphate + H2O = di-trans,octa-cis-undecaprenyl phosphate + phosphate + H(+)</text>
        <dbReference type="Rhea" id="RHEA:28094"/>
        <dbReference type="ChEBI" id="CHEBI:15377"/>
        <dbReference type="ChEBI" id="CHEBI:15378"/>
        <dbReference type="ChEBI" id="CHEBI:43474"/>
        <dbReference type="ChEBI" id="CHEBI:58405"/>
        <dbReference type="ChEBI" id="CHEBI:60392"/>
        <dbReference type="EC" id="3.6.1.27"/>
    </reaction>
</comment>
<evidence type="ECO:0000256" key="12">
    <source>
        <dbReference type="SAM" id="Phobius"/>
    </source>
</evidence>
<evidence type="ECO:0000256" key="3">
    <source>
        <dbReference type="ARBA" id="ARBA00012374"/>
    </source>
</evidence>
<accession>X0ULD6</accession>
<dbReference type="GO" id="GO:0005886">
    <property type="term" value="C:plasma membrane"/>
    <property type="evidence" value="ECO:0007669"/>
    <property type="project" value="UniProtKB-SubCell"/>
</dbReference>
<evidence type="ECO:0000313" key="13">
    <source>
        <dbReference type="EMBL" id="GAG00087.1"/>
    </source>
</evidence>
<evidence type="ECO:0000256" key="9">
    <source>
        <dbReference type="ARBA" id="ARBA00023136"/>
    </source>
</evidence>
<evidence type="ECO:0000256" key="5">
    <source>
        <dbReference type="ARBA" id="ARBA00022475"/>
    </source>
</evidence>
<dbReference type="Pfam" id="PF02673">
    <property type="entry name" value="BacA"/>
    <property type="match status" value="1"/>
</dbReference>
<dbReference type="EC" id="3.6.1.27" evidence="3"/>
<sequence length="210" mass="22216">IMQLLSGWWHSVRSRSLATDQAHLSWLVIASAIPGALIGYFGESFFRRILGSPHAVSLLLLGTGVLLLAGERVGRKTGSLRGMNLGHALVIGLVQGCAIAPGLSRSGATIAAGLMLGLRRDEAARFSFLMSIPIIAGAAGVQVLKNAFAGLIMGQISQLAAGFLAALLAGYVAIRFLLDYVCRHSLRPFAYYCWAIGLAGLATSLLPRWT</sequence>
<evidence type="ECO:0000256" key="7">
    <source>
        <dbReference type="ARBA" id="ARBA00022801"/>
    </source>
</evidence>
<evidence type="ECO:0000256" key="10">
    <source>
        <dbReference type="ARBA" id="ARBA00032707"/>
    </source>
</evidence>
<dbReference type="PANTHER" id="PTHR30622">
    <property type="entry name" value="UNDECAPRENYL-DIPHOSPHATASE"/>
    <property type="match status" value="1"/>
</dbReference>
<evidence type="ECO:0000256" key="4">
    <source>
        <dbReference type="ARBA" id="ARBA00021581"/>
    </source>
</evidence>
<comment type="similarity">
    <text evidence="2">Belongs to the UppP family.</text>
</comment>
<protein>
    <recommendedName>
        <fullName evidence="4">Undecaprenyl-diphosphatase</fullName>
        <ecNumber evidence="3">3.6.1.27</ecNumber>
    </recommendedName>
    <alternativeName>
        <fullName evidence="10">Undecaprenyl pyrophosphate phosphatase</fullName>
    </alternativeName>
</protein>
<feature type="non-terminal residue" evidence="13">
    <location>
        <position position="1"/>
    </location>
</feature>
<proteinExistence type="inferred from homology"/>
<keyword evidence="6 12" id="KW-0812">Transmembrane</keyword>
<evidence type="ECO:0000256" key="11">
    <source>
        <dbReference type="ARBA" id="ARBA00047594"/>
    </source>
</evidence>
<name>X0ULD6_9ZZZZ</name>
<evidence type="ECO:0000256" key="1">
    <source>
        <dbReference type="ARBA" id="ARBA00004651"/>
    </source>
</evidence>
<keyword evidence="8 12" id="KW-1133">Transmembrane helix</keyword>
<dbReference type="InterPro" id="IPR003824">
    <property type="entry name" value="UppP"/>
</dbReference>
<feature type="transmembrane region" description="Helical" evidence="12">
    <location>
        <begin position="126"/>
        <end position="144"/>
    </location>
</feature>
<keyword evidence="5" id="KW-1003">Cell membrane</keyword>
<dbReference type="PANTHER" id="PTHR30622:SF2">
    <property type="entry name" value="UNDECAPRENYL-DIPHOSPHATASE"/>
    <property type="match status" value="1"/>
</dbReference>
<feature type="transmembrane region" description="Helical" evidence="12">
    <location>
        <begin position="189"/>
        <end position="209"/>
    </location>
</feature>
<dbReference type="GO" id="GO:0050380">
    <property type="term" value="F:undecaprenyl-diphosphatase activity"/>
    <property type="evidence" value="ECO:0007669"/>
    <property type="project" value="UniProtKB-EC"/>
</dbReference>
<gene>
    <name evidence="13" type="ORF">S01H1_41482</name>
</gene>
<evidence type="ECO:0000256" key="8">
    <source>
        <dbReference type="ARBA" id="ARBA00022989"/>
    </source>
</evidence>
<evidence type="ECO:0000256" key="2">
    <source>
        <dbReference type="ARBA" id="ARBA00010621"/>
    </source>
</evidence>
<reference evidence="13" key="1">
    <citation type="journal article" date="2014" name="Front. Microbiol.">
        <title>High frequency of phylogenetically diverse reductive dehalogenase-homologous genes in deep subseafloor sedimentary metagenomes.</title>
        <authorList>
            <person name="Kawai M."/>
            <person name="Futagami T."/>
            <person name="Toyoda A."/>
            <person name="Takaki Y."/>
            <person name="Nishi S."/>
            <person name="Hori S."/>
            <person name="Arai W."/>
            <person name="Tsubouchi T."/>
            <person name="Morono Y."/>
            <person name="Uchiyama I."/>
            <person name="Ito T."/>
            <person name="Fujiyama A."/>
            <person name="Inagaki F."/>
            <person name="Takami H."/>
        </authorList>
    </citation>
    <scope>NUCLEOTIDE SEQUENCE</scope>
    <source>
        <strain evidence="13">Expedition CK06-06</strain>
    </source>
</reference>
<evidence type="ECO:0000256" key="6">
    <source>
        <dbReference type="ARBA" id="ARBA00022692"/>
    </source>
</evidence>
<keyword evidence="7" id="KW-0378">Hydrolase</keyword>
<comment type="caution">
    <text evidence="13">The sequence shown here is derived from an EMBL/GenBank/DDBJ whole genome shotgun (WGS) entry which is preliminary data.</text>
</comment>
<feature type="transmembrane region" description="Helical" evidence="12">
    <location>
        <begin position="24"/>
        <end position="42"/>
    </location>
</feature>
<dbReference type="AlphaFoldDB" id="X0ULD6"/>
<organism evidence="13">
    <name type="scientific">marine sediment metagenome</name>
    <dbReference type="NCBI Taxonomy" id="412755"/>
    <lineage>
        <taxon>unclassified sequences</taxon>
        <taxon>metagenomes</taxon>
        <taxon>ecological metagenomes</taxon>
    </lineage>
</organism>
<feature type="transmembrane region" description="Helical" evidence="12">
    <location>
        <begin position="49"/>
        <end position="69"/>
    </location>
</feature>